<keyword evidence="3" id="KW-1185">Reference proteome</keyword>
<comment type="caution">
    <text evidence="2">The sequence shown here is derived from an EMBL/GenBank/DDBJ whole genome shotgun (WGS) entry which is preliminary data.</text>
</comment>
<feature type="transmembrane region" description="Helical" evidence="1">
    <location>
        <begin position="363"/>
        <end position="381"/>
    </location>
</feature>
<feature type="transmembrane region" description="Helical" evidence="1">
    <location>
        <begin position="180"/>
        <end position="199"/>
    </location>
</feature>
<feature type="transmembrane region" description="Helical" evidence="1">
    <location>
        <begin position="149"/>
        <end position="173"/>
    </location>
</feature>
<proteinExistence type="predicted"/>
<dbReference type="EMBL" id="VJMZ01000001">
    <property type="protein sequence ID" value="TRM10645.1"/>
    <property type="molecule type" value="Genomic_DNA"/>
</dbReference>
<feature type="transmembrane region" description="Helical" evidence="1">
    <location>
        <begin position="312"/>
        <end position="330"/>
    </location>
</feature>
<feature type="transmembrane region" description="Helical" evidence="1">
    <location>
        <begin position="339"/>
        <end position="357"/>
    </location>
</feature>
<organism evidence="2 3">
    <name type="scientific">Lentibacillus cibarius</name>
    <dbReference type="NCBI Taxonomy" id="2583219"/>
    <lineage>
        <taxon>Bacteria</taxon>
        <taxon>Bacillati</taxon>
        <taxon>Bacillota</taxon>
        <taxon>Bacilli</taxon>
        <taxon>Bacillales</taxon>
        <taxon>Bacillaceae</taxon>
        <taxon>Lentibacillus</taxon>
    </lineage>
</organism>
<name>A0A549YFJ9_9BACI</name>
<dbReference type="AlphaFoldDB" id="A0A549YFJ9"/>
<protein>
    <recommendedName>
        <fullName evidence="4">YfhO family protein</fullName>
    </recommendedName>
</protein>
<evidence type="ECO:0000256" key="1">
    <source>
        <dbReference type="SAM" id="Phobius"/>
    </source>
</evidence>
<feature type="transmembrane region" description="Helical" evidence="1">
    <location>
        <begin position="274"/>
        <end position="292"/>
    </location>
</feature>
<reference evidence="2 3" key="1">
    <citation type="submission" date="2019-07" db="EMBL/GenBank/DDBJ databases">
        <title>Genomic analysis of Lentibacillus sp. NKC851-2.</title>
        <authorList>
            <person name="Oh Y.J."/>
        </authorList>
    </citation>
    <scope>NUCLEOTIDE SEQUENCE [LARGE SCALE GENOMIC DNA]</scope>
    <source>
        <strain evidence="2 3">NKC851-2</strain>
    </source>
</reference>
<dbReference type="Proteomes" id="UP000319280">
    <property type="component" value="Unassembled WGS sequence"/>
</dbReference>
<dbReference type="InterPro" id="IPR045691">
    <property type="entry name" value="DUF6056"/>
</dbReference>
<keyword evidence="1" id="KW-1133">Transmembrane helix</keyword>
<keyword evidence="1" id="KW-0812">Transmembrane</keyword>
<accession>A0A549YFJ9</accession>
<feature type="transmembrane region" description="Helical" evidence="1">
    <location>
        <begin position="53"/>
        <end position="74"/>
    </location>
</feature>
<feature type="transmembrane region" description="Helical" evidence="1">
    <location>
        <begin position="111"/>
        <end position="129"/>
    </location>
</feature>
<feature type="transmembrane region" description="Helical" evidence="1">
    <location>
        <begin position="249"/>
        <end position="267"/>
    </location>
</feature>
<evidence type="ECO:0000313" key="3">
    <source>
        <dbReference type="Proteomes" id="UP000319280"/>
    </source>
</evidence>
<evidence type="ECO:0008006" key="4">
    <source>
        <dbReference type="Google" id="ProtNLM"/>
    </source>
</evidence>
<feature type="transmembrane region" description="Helical" evidence="1">
    <location>
        <begin position="80"/>
        <end position="99"/>
    </location>
</feature>
<gene>
    <name evidence="2" type="ORF">FH966_02295</name>
</gene>
<keyword evidence="1" id="KW-0472">Membrane</keyword>
<feature type="transmembrane region" description="Helical" evidence="1">
    <location>
        <begin position="393"/>
        <end position="415"/>
    </location>
</feature>
<sequence length="486" mass="55794">MFYFFIAFQTPYTGDDWTWGTQRGMNRLENNFADYNGRYLSNMIEILATRFAWLRYLVMSIFATALVYVIGSVTGQANRMLYWLLAFLFMLLLPTDIYAQTFGWTAGFVNYVPSMVLLILYIMMIKNIFSEQPPTYQKWQVYAAVPLGLSTQLIVEHVTLFSLFVAGMVMLYTFMVHKRFYLVHLVYLLSSVIGAVIMFSNSAYWNILSGQDKHAYREINNGTDAGFLSKAYDVFSGDMYRYLFIDNPSIHLFIGAMVVILIVGVVAKSGFVNFFWKPIVLLTVVGFLLYVLAFQHMLGNAYLGALTNDTEAIISAFYFIAITLSVIVFVKDQHIRNRLLLYLFGIVLLSAPFAYVTPYGPRAALASYIFMVLFGLELFAYNKTLHAWRAKPLRSVLIGLVTAAVVMYANIFSVIGHANQERLDYLHGQVAANKAQIYLPDLPFSSFMWFSSPPDEHFNTMFKRFNGVPENVEIRFIPYTEWKRRQ</sequence>
<dbReference type="Pfam" id="PF19528">
    <property type="entry name" value="DUF6056"/>
    <property type="match status" value="1"/>
</dbReference>
<evidence type="ECO:0000313" key="2">
    <source>
        <dbReference type="EMBL" id="TRM10645.1"/>
    </source>
</evidence>